<evidence type="ECO:0000313" key="2">
    <source>
        <dbReference type="Proteomes" id="UP000003107"/>
    </source>
</evidence>
<evidence type="ECO:0000313" key="1">
    <source>
        <dbReference type="EMBL" id="EET78606.1"/>
    </source>
</evidence>
<accession>C6RJ25</accession>
<sequence>MNKSEKISSFFNAANAIFKANKSSFKLFTPPTNATKRNLKTKGKK</sequence>
<gene>
    <name evidence="1" type="ORF">CAMSH0001_0121</name>
</gene>
<keyword evidence="2" id="KW-1185">Reference proteome</keyword>
<dbReference type="Proteomes" id="UP000003107">
    <property type="component" value="Unassembled WGS sequence"/>
</dbReference>
<dbReference type="AlphaFoldDB" id="C6RJ25"/>
<name>C6RJ25_9BACT</name>
<proteinExistence type="predicted"/>
<comment type="caution">
    <text evidence="1">The sequence shown here is derived from an EMBL/GenBank/DDBJ whole genome shotgun (WGS) entry which is preliminary data.</text>
</comment>
<reference evidence="1 2" key="1">
    <citation type="submission" date="2009-07" db="EMBL/GenBank/DDBJ databases">
        <authorList>
            <person name="Madupu R."/>
            <person name="Sebastian Y."/>
            <person name="Durkin A.S."/>
            <person name="Torralba M."/>
            <person name="Methe B."/>
            <person name="Sutton G.G."/>
            <person name="Strausberg R.L."/>
            <person name="Nelson K.E."/>
        </authorList>
    </citation>
    <scope>NUCLEOTIDE SEQUENCE [LARGE SCALE GENOMIC DNA]</scope>
    <source>
        <strain evidence="1 2">RM3277</strain>
    </source>
</reference>
<protein>
    <submittedName>
        <fullName evidence="1">Uncharacterized protein</fullName>
    </submittedName>
</protein>
<dbReference type="EMBL" id="ACVQ01000033">
    <property type="protein sequence ID" value="EET78606.1"/>
    <property type="molecule type" value="Genomic_DNA"/>
</dbReference>
<organism evidence="1 2">
    <name type="scientific">Campylobacter showae RM3277</name>
    <dbReference type="NCBI Taxonomy" id="553219"/>
    <lineage>
        <taxon>Bacteria</taxon>
        <taxon>Pseudomonadati</taxon>
        <taxon>Campylobacterota</taxon>
        <taxon>Epsilonproteobacteria</taxon>
        <taxon>Campylobacterales</taxon>
        <taxon>Campylobacteraceae</taxon>
        <taxon>Campylobacter</taxon>
    </lineage>
</organism>
<dbReference type="eggNOG" id="ENOG5030137">
    <property type="taxonomic scope" value="Bacteria"/>
</dbReference>